<keyword evidence="6 9" id="KW-0460">Magnesium</keyword>
<dbReference type="InterPro" id="IPR014729">
    <property type="entry name" value="Rossmann-like_a/b/a_fold"/>
</dbReference>
<evidence type="ECO:0000256" key="8">
    <source>
        <dbReference type="ARBA" id="ARBA00029346"/>
    </source>
</evidence>
<comment type="function">
    <text evidence="9">Reversibly transfers an adenylyl group from ATP to 4'-phosphopantetheine, yielding dephospho-CoA (dPCoA) and pyrophosphate.</text>
</comment>
<dbReference type="Gene3D" id="3.40.50.620">
    <property type="entry name" value="HUPs"/>
    <property type="match status" value="1"/>
</dbReference>
<organism evidence="11 12">
    <name type="scientific">Candidatus Sulfomarinibacter kjeldsenii</name>
    <dbReference type="NCBI Taxonomy" id="2885994"/>
    <lineage>
        <taxon>Bacteria</taxon>
        <taxon>Pseudomonadati</taxon>
        <taxon>Acidobacteriota</taxon>
        <taxon>Thermoanaerobaculia</taxon>
        <taxon>Thermoanaerobaculales</taxon>
        <taxon>Candidatus Sulfomarinibacteraceae</taxon>
        <taxon>Candidatus Sulfomarinibacter</taxon>
    </lineage>
</organism>
<keyword evidence="1 9" id="KW-0963">Cytoplasm</keyword>
<comment type="similarity">
    <text evidence="9">Belongs to the bacterial CoaD family.</text>
</comment>
<dbReference type="PANTHER" id="PTHR21342">
    <property type="entry name" value="PHOSPHOPANTETHEINE ADENYLYLTRANSFERASE"/>
    <property type="match status" value="1"/>
</dbReference>
<comment type="catalytic activity">
    <reaction evidence="8 9">
        <text>(R)-4'-phosphopantetheine + ATP + H(+) = 3'-dephospho-CoA + diphosphate</text>
        <dbReference type="Rhea" id="RHEA:19801"/>
        <dbReference type="ChEBI" id="CHEBI:15378"/>
        <dbReference type="ChEBI" id="CHEBI:30616"/>
        <dbReference type="ChEBI" id="CHEBI:33019"/>
        <dbReference type="ChEBI" id="CHEBI:57328"/>
        <dbReference type="ChEBI" id="CHEBI:61723"/>
        <dbReference type="EC" id="2.7.7.3"/>
    </reaction>
</comment>
<feature type="domain" description="Cytidyltransferase-like" evidence="10">
    <location>
        <begin position="10"/>
        <end position="138"/>
    </location>
</feature>
<keyword evidence="2 9" id="KW-0808">Transferase</keyword>
<dbReference type="GO" id="GO:0005524">
    <property type="term" value="F:ATP binding"/>
    <property type="evidence" value="ECO:0007669"/>
    <property type="project" value="UniProtKB-KW"/>
</dbReference>
<dbReference type="GO" id="GO:0005737">
    <property type="term" value="C:cytoplasm"/>
    <property type="evidence" value="ECO:0007669"/>
    <property type="project" value="UniProtKB-SubCell"/>
</dbReference>
<evidence type="ECO:0000256" key="6">
    <source>
        <dbReference type="ARBA" id="ARBA00022842"/>
    </source>
</evidence>
<dbReference type="PRINTS" id="PR01020">
    <property type="entry name" value="LPSBIOSNTHSS"/>
</dbReference>
<comment type="cofactor">
    <cofactor evidence="9">
        <name>Mg(2+)</name>
        <dbReference type="ChEBI" id="CHEBI:18420"/>
    </cofactor>
</comment>
<dbReference type="HAMAP" id="MF_00151">
    <property type="entry name" value="PPAT_bact"/>
    <property type="match status" value="1"/>
</dbReference>
<reference evidence="11 12" key="1">
    <citation type="submission" date="2020-08" db="EMBL/GenBank/DDBJ databases">
        <title>Acidobacteriota in marine sediments use diverse sulfur dissimilation pathways.</title>
        <authorList>
            <person name="Wasmund K."/>
        </authorList>
    </citation>
    <scope>NUCLEOTIDE SEQUENCE [LARGE SCALE GENOMIC DNA]</scope>
    <source>
        <strain evidence="11">MAG AM3-A</strain>
    </source>
</reference>
<gene>
    <name evidence="9 11" type="primary">coaD</name>
    <name evidence="11" type="ORF">IFJ97_04150</name>
</gene>
<dbReference type="Pfam" id="PF01467">
    <property type="entry name" value="CTP_transf_like"/>
    <property type="match status" value="1"/>
</dbReference>
<feature type="binding site" evidence="9">
    <location>
        <begin position="128"/>
        <end position="134"/>
    </location>
    <ligand>
        <name>ATP</name>
        <dbReference type="ChEBI" id="CHEBI:30616"/>
    </ligand>
</feature>
<feature type="site" description="Transition state stabilizer" evidence="9">
    <location>
        <position position="22"/>
    </location>
</feature>
<dbReference type="UniPathway" id="UPA00241">
    <property type="reaction ID" value="UER00355"/>
</dbReference>
<feature type="binding site" evidence="9">
    <location>
        <position position="78"/>
    </location>
    <ligand>
        <name>substrate</name>
    </ligand>
</feature>
<dbReference type="CDD" id="cd02163">
    <property type="entry name" value="PPAT"/>
    <property type="match status" value="1"/>
</dbReference>
<comment type="caution">
    <text evidence="11">The sequence shown here is derived from an EMBL/GenBank/DDBJ whole genome shotgun (WGS) entry which is preliminary data.</text>
</comment>
<dbReference type="NCBIfam" id="TIGR01510">
    <property type="entry name" value="coaD_prev_kdtB"/>
    <property type="match status" value="1"/>
</dbReference>
<evidence type="ECO:0000313" key="12">
    <source>
        <dbReference type="Proteomes" id="UP000598633"/>
    </source>
</evidence>
<feature type="binding site" evidence="9">
    <location>
        <begin position="93"/>
        <end position="95"/>
    </location>
    <ligand>
        <name>ATP</name>
        <dbReference type="ChEBI" id="CHEBI:30616"/>
    </ligand>
</feature>
<feature type="binding site" evidence="9">
    <location>
        <begin position="14"/>
        <end position="15"/>
    </location>
    <ligand>
        <name>ATP</name>
        <dbReference type="ChEBI" id="CHEBI:30616"/>
    </ligand>
</feature>
<dbReference type="PANTHER" id="PTHR21342:SF1">
    <property type="entry name" value="PHOSPHOPANTETHEINE ADENYLYLTRANSFERASE"/>
    <property type="match status" value="1"/>
</dbReference>
<dbReference type="EMBL" id="JACXWA010000067">
    <property type="protein sequence ID" value="MBD3870533.1"/>
    <property type="molecule type" value="Genomic_DNA"/>
</dbReference>
<evidence type="ECO:0000256" key="1">
    <source>
        <dbReference type="ARBA" id="ARBA00022490"/>
    </source>
</evidence>
<dbReference type="GO" id="GO:0015937">
    <property type="term" value="P:coenzyme A biosynthetic process"/>
    <property type="evidence" value="ECO:0007669"/>
    <property type="project" value="UniProtKB-UniRule"/>
</dbReference>
<evidence type="ECO:0000256" key="3">
    <source>
        <dbReference type="ARBA" id="ARBA00022695"/>
    </source>
</evidence>
<dbReference type="InterPro" id="IPR001980">
    <property type="entry name" value="PPAT"/>
</dbReference>
<feature type="binding site" evidence="9">
    <location>
        <position position="92"/>
    </location>
    <ligand>
        <name>substrate</name>
    </ligand>
</feature>
<feature type="binding site" evidence="9">
    <location>
        <position position="46"/>
    </location>
    <ligand>
        <name>substrate</name>
    </ligand>
</feature>
<comment type="subcellular location">
    <subcellularLocation>
        <location evidence="9">Cytoplasm</location>
    </subcellularLocation>
</comment>
<dbReference type="NCBIfam" id="TIGR00125">
    <property type="entry name" value="cyt_tran_rel"/>
    <property type="match status" value="1"/>
</dbReference>
<protein>
    <recommendedName>
        <fullName evidence="9">Phosphopantetheine adenylyltransferase</fullName>
        <ecNumber evidence="9">2.7.7.3</ecNumber>
    </recommendedName>
    <alternativeName>
        <fullName evidence="9">Dephospho-CoA pyrophosphorylase</fullName>
    </alternativeName>
    <alternativeName>
        <fullName evidence="9">Pantetheine-phosphate adenylyltransferase</fullName>
        <shortName evidence="9">PPAT</shortName>
    </alternativeName>
</protein>
<feature type="binding site" evidence="9">
    <location>
        <position position="22"/>
    </location>
    <ligand>
        <name>ATP</name>
        <dbReference type="ChEBI" id="CHEBI:30616"/>
    </ligand>
</feature>
<dbReference type="GO" id="GO:0004595">
    <property type="term" value="F:pantetheine-phosphate adenylyltransferase activity"/>
    <property type="evidence" value="ECO:0007669"/>
    <property type="project" value="UniProtKB-UniRule"/>
</dbReference>
<evidence type="ECO:0000256" key="9">
    <source>
        <dbReference type="HAMAP-Rule" id="MF_00151"/>
    </source>
</evidence>
<dbReference type="EC" id="2.7.7.3" evidence="9"/>
<name>A0A8J6XZJ1_9BACT</name>
<sequence>MTEPHAPLAVFPGSFDPFHVGHVAIVERALRIFPQVIVGVLQNTGKDSVFGADERAEMIREHYRDTPAVEVRSFSGLLVNFMQEMDATIIIRGMRAVSDFEYEFQMALMNRRLWPQVETVFLTPKEEVLYLSSRLVREVVTLGGDVTGLVPDAVRERLEIWFRETNSPPG</sequence>
<dbReference type="SUPFAM" id="SSF52374">
    <property type="entry name" value="Nucleotidylyl transferase"/>
    <property type="match status" value="1"/>
</dbReference>
<feature type="binding site" evidence="9">
    <location>
        <position position="14"/>
    </location>
    <ligand>
        <name>substrate</name>
    </ligand>
</feature>
<evidence type="ECO:0000256" key="2">
    <source>
        <dbReference type="ARBA" id="ARBA00022679"/>
    </source>
</evidence>
<feature type="binding site" evidence="9">
    <location>
        <position position="103"/>
    </location>
    <ligand>
        <name>ATP</name>
        <dbReference type="ChEBI" id="CHEBI:30616"/>
    </ligand>
</feature>
<dbReference type="AlphaFoldDB" id="A0A8J6XZJ1"/>
<evidence type="ECO:0000256" key="7">
    <source>
        <dbReference type="ARBA" id="ARBA00022993"/>
    </source>
</evidence>
<keyword evidence="7 9" id="KW-0173">Coenzyme A biosynthesis</keyword>
<dbReference type="Proteomes" id="UP000598633">
    <property type="component" value="Unassembled WGS sequence"/>
</dbReference>
<evidence type="ECO:0000313" key="11">
    <source>
        <dbReference type="EMBL" id="MBD3870533.1"/>
    </source>
</evidence>
<evidence type="ECO:0000256" key="5">
    <source>
        <dbReference type="ARBA" id="ARBA00022840"/>
    </source>
</evidence>
<keyword evidence="5 9" id="KW-0067">ATP-binding</keyword>
<dbReference type="InterPro" id="IPR004821">
    <property type="entry name" value="Cyt_trans-like"/>
</dbReference>
<proteinExistence type="inferred from homology"/>
<keyword evidence="3 9" id="KW-0548">Nucleotidyltransferase</keyword>
<evidence type="ECO:0000259" key="10">
    <source>
        <dbReference type="Pfam" id="PF01467"/>
    </source>
</evidence>
<evidence type="ECO:0000256" key="4">
    <source>
        <dbReference type="ARBA" id="ARBA00022741"/>
    </source>
</evidence>
<accession>A0A8J6XZJ1</accession>
<keyword evidence="4 9" id="KW-0547">Nucleotide-binding</keyword>
<comment type="pathway">
    <text evidence="9">Cofactor biosynthesis; coenzyme A biosynthesis; CoA from (R)-pantothenate: step 4/5.</text>
</comment>
<comment type="subunit">
    <text evidence="9">Homohexamer.</text>
</comment>